<dbReference type="RefSeq" id="WP_187247517.1">
    <property type="nucleotide sequence ID" value="NZ_BAAAOK010000022.1"/>
</dbReference>
<evidence type="ECO:0000259" key="3">
    <source>
        <dbReference type="Pfam" id="PF11329"/>
    </source>
</evidence>
<proteinExistence type="predicted"/>
<dbReference type="Gene3D" id="1.50.10.140">
    <property type="match status" value="1"/>
</dbReference>
<gene>
    <name evidence="4" type="ORF">HKK74_34035</name>
</gene>
<dbReference type="Proteomes" id="UP000805614">
    <property type="component" value="Unassembled WGS sequence"/>
</dbReference>
<comment type="caution">
    <text evidence="4">The sequence shown here is derived from an EMBL/GenBank/DDBJ whole genome shotgun (WGS) entry which is preliminary data.</text>
</comment>
<feature type="signal peptide" evidence="1">
    <location>
        <begin position="1"/>
        <end position="29"/>
    </location>
</feature>
<name>A0ABR7M0C5_9ACTN</name>
<dbReference type="EMBL" id="JABVEC010000042">
    <property type="protein sequence ID" value="MBC6470471.1"/>
    <property type="molecule type" value="Genomic_DNA"/>
</dbReference>
<protein>
    <submittedName>
        <fullName evidence="4">DUF3131 domain-containing protein</fullName>
    </submittedName>
</protein>
<dbReference type="InterPro" id="IPR021478">
    <property type="entry name" value="DUF3131"/>
</dbReference>
<organism evidence="4 5">
    <name type="scientific">Actinomadura alba</name>
    <dbReference type="NCBI Taxonomy" id="406431"/>
    <lineage>
        <taxon>Bacteria</taxon>
        <taxon>Bacillati</taxon>
        <taxon>Actinomycetota</taxon>
        <taxon>Actinomycetes</taxon>
        <taxon>Streptosporangiales</taxon>
        <taxon>Thermomonosporaceae</taxon>
        <taxon>Actinomadura</taxon>
    </lineage>
</organism>
<feature type="chain" id="PRO_5046148290" evidence="1">
    <location>
        <begin position="30"/>
        <end position="530"/>
    </location>
</feature>
<evidence type="ECO:0000313" key="5">
    <source>
        <dbReference type="Proteomes" id="UP000805614"/>
    </source>
</evidence>
<dbReference type="Pfam" id="PF10091">
    <property type="entry name" value="Glycoamylase"/>
    <property type="match status" value="1"/>
</dbReference>
<keyword evidence="1" id="KW-0732">Signal</keyword>
<keyword evidence="5" id="KW-1185">Reference proteome</keyword>
<dbReference type="Pfam" id="PF11329">
    <property type="entry name" value="DUF3131"/>
    <property type="match status" value="1"/>
</dbReference>
<evidence type="ECO:0000256" key="1">
    <source>
        <dbReference type="SAM" id="SignalP"/>
    </source>
</evidence>
<accession>A0ABR7M0C5</accession>
<dbReference type="InterPro" id="IPR019282">
    <property type="entry name" value="Glycoamylase-like_cons_dom"/>
</dbReference>
<sequence length="530" mass="57332">MRSVRSRALAGALTAAVGAAVATGPVASAAVPSSRPSSSAATSATLRAYATDTWRSMDAMTDPGTGLPADKITGDLKTRAAVTSPTNIGAYLWSTLVARDLGFISAREAASRVGRTLDSVGRLERHSPDGQFYNWYDPKTLKVVTIWPEDGSQVKPFLSSVDNGWLATALMMVQNAVPQEKARAGRLLAGMDFRSYYDPKAATNGTGLLRGGFWPKDPAPTCSIKADYLGTGTEVYQTCHTYGSPGETRIATYVGIARGQLPPQHYFGLLRTLGDDGCSFGWQEQRPQGEFQTHLGIRTYEGTYGYRGMRLVPIWGGSMFEELMPDLFVPEQKWAARSWGRNHPVFVAAQVAHGMEEAKYGYWGFSPSNDPHGGYRAYGVDAIGMQSDGYPSDEEGTLVDYGYEGCREAAPEPAAYGDGIVTPHASFLALPYAPRAALGNLAELRRDFDAYGPGGFYDAIAVRSGKVSKFYLALDQGMIMAALGNELSHGNMQRYFATGEVEDRLRPVLGLEDWDVVPPSSAMRARLSLD</sequence>
<evidence type="ECO:0000259" key="2">
    <source>
        <dbReference type="Pfam" id="PF10091"/>
    </source>
</evidence>
<evidence type="ECO:0000313" key="4">
    <source>
        <dbReference type="EMBL" id="MBC6470471.1"/>
    </source>
</evidence>
<reference evidence="4 5" key="1">
    <citation type="submission" date="2020-06" db="EMBL/GenBank/DDBJ databases">
        <title>Actinomadura xiongansis sp. nov., isolated from soil of Baiyangdian.</title>
        <authorList>
            <person name="Zhang X."/>
        </authorList>
    </citation>
    <scope>NUCLEOTIDE SEQUENCE [LARGE SCALE GENOMIC DNA]</scope>
    <source>
        <strain evidence="4 5">HBUM206468</strain>
    </source>
</reference>
<feature type="domain" description="Glycoamylase-like" evidence="2">
    <location>
        <begin position="306"/>
        <end position="493"/>
    </location>
</feature>
<feature type="domain" description="DUF3131" evidence="3">
    <location>
        <begin position="49"/>
        <end position="189"/>
    </location>
</feature>